<dbReference type="GO" id="GO:0006354">
    <property type="term" value="P:DNA-templated transcription elongation"/>
    <property type="evidence" value="ECO:0007669"/>
    <property type="project" value="UniProtKB-UniRule"/>
</dbReference>
<dbReference type="Gene3D" id="2.30.30.30">
    <property type="match status" value="1"/>
</dbReference>
<dbReference type="InterPro" id="IPR014722">
    <property type="entry name" value="Rib_uL2_dom2"/>
</dbReference>
<evidence type="ECO:0000256" key="6">
    <source>
        <dbReference type="NCBIfam" id="TIGR00922"/>
    </source>
</evidence>
<evidence type="ECO:0000259" key="8">
    <source>
        <dbReference type="SMART" id="SM00738"/>
    </source>
</evidence>
<dbReference type="CDD" id="cd06091">
    <property type="entry name" value="KOW_NusG"/>
    <property type="match status" value="1"/>
</dbReference>
<comment type="similarity">
    <text evidence="5 7">Belongs to the NusG family.</text>
</comment>
<dbReference type="RefSeq" id="WP_045170861.1">
    <property type="nucleotide sequence ID" value="NZ_QOHL01000015.1"/>
</dbReference>
<comment type="caution">
    <text evidence="9">The sequence shown here is derived from an EMBL/GenBank/DDBJ whole genome shotgun (WGS) entry which is preliminary data.</text>
</comment>
<accession>A0A4Q6I3X0</accession>
<evidence type="ECO:0000313" key="9">
    <source>
        <dbReference type="EMBL" id="RZB12552.1"/>
    </source>
</evidence>
<dbReference type="SUPFAM" id="SSF82679">
    <property type="entry name" value="N-utilization substance G protein NusG, N-terminal domain"/>
    <property type="match status" value="1"/>
</dbReference>
<dbReference type="InterPro" id="IPR008991">
    <property type="entry name" value="Translation_prot_SH3-like_sf"/>
</dbReference>
<keyword evidence="10" id="KW-1185">Reference proteome</keyword>
<keyword evidence="4 5" id="KW-0804">Transcription</keyword>
<evidence type="ECO:0000256" key="1">
    <source>
        <dbReference type="ARBA" id="ARBA00022472"/>
    </source>
</evidence>
<evidence type="ECO:0000256" key="4">
    <source>
        <dbReference type="ARBA" id="ARBA00023163"/>
    </source>
</evidence>
<gene>
    <name evidence="5 9" type="primary">nusG</name>
    <name evidence="9" type="ORF">DRF75_03455</name>
</gene>
<dbReference type="GO" id="GO:0006353">
    <property type="term" value="P:DNA-templated transcription termination"/>
    <property type="evidence" value="ECO:0007669"/>
    <property type="project" value="UniProtKB-UniRule"/>
</dbReference>
<sequence>MKYEWYIIQVSSGSEEKVCQSILENSRVLGLEENFREVFIPYEEITRVKHNKKILVKRKLSPGYVFLYMNLNENSINFVKSIPRVLNFLNNDFGVPKVISDSEMESMRKKMCQSVVDDTSVVNFEIGDEVVINDGLFQDFNGKVEYINEDKKIAGVSVMIFGRLTKIEFKLEHIQKMEAQS</sequence>
<dbReference type="OrthoDB" id="9809075at2"/>
<dbReference type="InterPro" id="IPR006645">
    <property type="entry name" value="NGN-like_dom"/>
</dbReference>
<dbReference type="NCBIfam" id="TIGR00922">
    <property type="entry name" value="nusG"/>
    <property type="match status" value="1"/>
</dbReference>
<dbReference type="AlphaFoldDB" id="A0A4Q6I3X0"/>
<dbReference type="PRINTS" id="PR00338">
    <property type="entry name" value="NUSGTNSCPFCT"/>
</dbReference>
<dbReference type="GO" id="GO:0032784">
    <property type="term" value="P:regulation of DNA-templated transcription elongation"/>
    <property type="evidence" value="ECO:0007669"/>
    <property type="project" value="InterPro"/>
</dbReference>
<evidence type="ECO:0000256" key="5">
    <source>
        <dbReference type="HAMAP-Rule" id="MF_00948"/>
    </source>
</evidence>
<dbReference type="InterPro" id="IPR047050">
    <property type="entry name" value="NGN"/>
</dbReference>
<keyword evidence="1 5" id="KW-0806">Transcription termination</keyword>
<dbReference type="SUPFAM" id="SSF50104">
    <property type="entry name" value="Translation proteins SH3-like domain"/>
    <property type="match status" value="1"/>
</dbReference>
<dbReference type="EMBL" id="QOHL01000015">
    <property type="protein sequence ID" value="RZB12552.1"/>
    <property type="molecule type" value="Genomic_DNA"/>
</dbReference>
<organism evidence="9 10">
    <name type="scientific">Ehrlichia minasensis</name>
    <dbReference type="NCBI Taxonomy" id="1242993"/>
    <lineage>
        <taxon>Bacteria</taxon>
        <taxon>Pseudomonadati</taxon>
        <taxon>Pseudomonadota</taxon>
        <taxon>Alphaproteobacteria</taxon>
        <taxon>Rickettsiales</taxon>
        <taxon>Anaplasmataceae</taxon>
        <taxon>Ehrlichia</taxon>
    </lineage>
</organism>
<dbReference type="CDD" id="cd09891">
    <property type="entry name" value="NGN_Bact_1"/>
    <property type="match status" value="1"/>
</dbReference>
<dbReference type="Gene3D" id="3.30.70.940">
    <property type="entry name" value="NusG, N-terminal domain"/>
    <property type="match status" value="1"/>
</dbReference>
<reference evidence="9 10" key="1">
    <citation type="submission" date="2018-06" db="EMBL/GenBank/DDBJ databases">
        <title>Complete Genome Sequence of Ehrlichia minasensis Isolated From Cattle.</title>
        <authorList>
            <person name="Aguiar D.M."/>
            <person name="Araujo J.P.A.Jr."/>
            <person name="Nakazato L."/>
            <person name="Bard E."/>
            <person name="Cabezas-Cruz A."/>
        </authorList>
    </citation>
    <scope>NUCLEOTIDE SEQUENCE [LARGE SCALE GENOMIC DNA]</scope>
    <source>
        <strain evidence="9 10">B11</strain>
    </source>
</reference>
<keyword evidence="2 5" id="KW-0889">Transcription antitermination</keyword>
<dbReference type="SMART" id="SM00738">
    <property type="entry name" value="NGN"/>
    <property type="match status" value="1"/>
</dbReference>
<protein>
    <recommendedName>
        <fullName evidence="5 6">Transcription termination/antitermination protein NusG</fullName>
    </recommendedName>
</protein>
<comment type="function">
    <text evidence="5 7">Participates in transcription elongation, termination and antitermination.</text>
</comment>
<dbReference type="InterPro" id="IPR036735">
    <property type="entry name" value="NGN_dom_sf"/>
</dbReference>
<evidence type="ECO:0000256" key="3">
    <source>
        <dbReference type="ARBA" id="ARBA00023015"/>
    </source>
</evidence>
<evidence type="ECO:0000313" key="10">
    <source>
        <dbReference type="Proteomes" id="UP000293377"/>
    </source>
</evidence>
<proteinExistence type="inferred from homology"/>
<evidence type="ECO:0000256" key="7">
    <source>
        <dbReference type="RuleBase" id="RU000538"/>
    </source>
</evidence>
<dbReference type="HAMAP" id="MF_00948">
    <property type="entry name" value="NusG"/>
    <property type="match status" value="1"/>
</dbReference>
<dbReference type="STRING" id="1242993.ehr_00269"/>
<feature type="domain" description="NusG-like N-terminal" evidence="8">
    <location>
        <begin position="2"/>
        <end position="111"/>
    </location>
</feature>
<dbReference type="InterPro" id="IPR001062">
    <property type="entry name" value="Transcrpt_antiterm_NusG"/>
</dbReference>
<name>A0A4Q6I3X0_9RICK</name>
<dbReference type="PANTHER" id="PTHR30265:SF2">
    <property type="entry name" value="TRANSCRIPTION TERMINATION_ANTITERMINATION PROTEIN NUSG"/>
    <property type="match status" value="1"/>
</dbReference>
<dbReference type="GO" id="GO:0031564">
    <property type="term" value="P:transcription antitermination"/>
    <property type="evidence" value="ECO:0007669"/>
    <property type="project" value="UniProtKB-UniRule"/>
</dbReference>
<evidence type="ECO:0000256" key="2">
    <source>
        <dbReference type="ARBA" id="ARBA00022814"/>
    </source>
</evidence>
<dbReference type="Proteomes" id="UP000293377">
    <property type="component" value="Unassembled WGS sequence"/>
</dbReference>
<keyword evidence="3 5" id="KW-0805">Transcription regulation</keyword>
<dbReference type="InterPro" id="IPR043425">
    <property type="entry name" value="NusG-like"/>
</dbReference>
<dbReference type="Pfam" id="PF02357">
    <property type="entry name" value="NusG"/>
    <property type="match status" value="1"/>
</dbReference>
<dbReference type="GO" id="GO:0005829">
    <property type="term" value="C:cytosol"/>
    <property type="evidence" value="ECO:0007669"/>
    <property type="project" value="TreeGrafter"/>
</dbReference>
<dbReference type="PANTHER" id="PTHR30265">
    <property type="entry name" value="RHO-INTERACTING TRANSCRIPTION TERMINATION FACTOR NUSG"/>
    <property type="match status" value="1"/>
</dbReference>